<protein>
    <submittedName>
        <fullName evidence="5">NAD(P)/FAD-dependent oxidoreductase</fullName>
    </submittedName>
</protein>
<comment type="catalytic activity">
    <reaction evidence="3">
        <text>[thioredoxin]-dithiol + NADP(+) = [thioredoxin]-disulfide + NADPH + H(+)</text>
        <dbReference type="Rhea" id="RHEA:20345"/>
        <dbReference type="Rhea" id="RHEA-COMP:10698"/>
        <dbReference type="Rhea" id="RHEA-COMP:10700"/>
        <dbReference type="ChEBI" id="CHEBI:15378"/>
        <dbReference type="ChEBI" id="CHEBI:29950"/>
        <dbReference type="ChEBI" id="CHEBI:50058"/>
        <dbReference type="ChEBI" id="CHEBI:57783"/>
        <dbReference type="ChEBI" id="CHEBI:58349"/>
        <dbReference type="EC" id="1.8.1.9"/>
    </reaction>
</comment>
<organism evidence="5 6">
    <name type="scientific">Kineococcus endophyticus</name>
    <dbReference type="NCBI Taxonomy" id="1181883"/>
    <lineage>
        <taxon>Bacteria</taxon>
        <taxon>Bacillati</taxon>
        <taxon>Actinomycetota</taxon>
        <taxon>Actinomycetes</taxon>
        <taxon>Kineosporiales</taxon>
        <taxon>Kineosporiaceae</taxon>
        <taxon>Kineococcus</taxon>
    </lineage>
</organism>
<evidence type="ECO:0000313" key="6">
    <source>
        <dbReference type="Proteomes" id="UP001555826"/>
    </source>
</evidence>
<dbReference type="PRINTS" id="PR00469">
    <property type="entry name" value="PNDRDTASEII"/>
</dbReference>
<dbReference type="InterPro" id="IPR023753">
    <property type="entry name" value="FAD/NAD-binding_dom"/>
</dbReference>
<keyword evidence="1" id="KW-0285">Flavoprotein</keyword>
<evidence type="ECO:0000256" key="1">
    <source>
        <dbReference type="ARBA" id="ARBA00022630"/>
    </source>
</evidence>
<proteinExistence type="predicted"/>
<evidence type="ECO:0000259" key="4">
    <source>
        <dbReference type="Pfam" id="PF07992"/>
    </source>
</evidence>
<dbReference type="Gene3D" id="3.50.50.60">
    <property type="entry name" value="FAD/NAD(P)-binding domain"/>
    <property type="match status" value="2"/>
</dbReference>
<dbReference type="InterPro" id="IPR036188">
    <property type="entry name" value="FAD/NAD-bd_sf"/>
</dbReference>
<dbReference type="PRINTS" id="PR00368">
    <property type="entry name" value="FADPNR"/>
</dbReference>
<name>A0ABV3P301_9ACTN</name>
<comment type="caution">
    <text evidence="5">The sequence shown here is derived from an EMBL/GenBank/DDBJ whole genome shotgun (WGS) entry which is preliminary data.</text>
</comment>
<evidence type="ECO:0000256" key="3">
    <source>
        <dbReference type="ARBA" id="ARBA00048132"/>
    </source>
</evidence>
<dbReference type="PANTHER" id="PTHR48105">
    <property type="entry name" value="THIOREDOXIN REDUCTASE 1-RELATED-RELATED"/>
    <property type="match status" value="1"/>
</dbReference>
<evidence type="ECO:0000256" key="2">
    <source>
        <dbReference type="ARBA" id="ARBA00023002"/>
    </source>
</evidence>
<keyword evidence="2" id="KW-0560">Oxidoreductase</keyword>
<dbReference type="SUPFAM" id="SSF51905">
    <property type="entry name" value="FAD/NAD(P)-binding domain"/>
    <property type="match status" value="1"/>
</dbReference>
<keyword evidence="6" id="KW-1185">Reference proteome</keyword>
<dbReference type="RefSeq" id="WP_367636612.1">
    <property type="nucleotide sequence ID" value="NZ_JBFNQN010000003.1"/>
</dbReference>
<evidence type="ECO:0000313" key="5">
    <source>
        <dbReference type="EMBL" id="MEW9264009.1"/>
    </source>
</evidence>
<gene>
    <name evidence="5" type="ORF">AB1207_04570</name>
</gene>
<dbReference type="Proteomes" id="UP001555826">
    <property type="component" value="Unassembled WGS sequence"/>
</dbReference>
<sequence>MNSAIDPSATVDVAVVGGGAGGPAAAVALSRSLRSVVVVDAGEPRNAPAAHAFDVLGREGIDPLDLLAAGREEARGYGVRFLADRVVTADREGPGFRLGLLGGSAVRSRRLLLATGLVDELPDVPGLRRWWGAGILHCAFCHGYEVRGQHVGVLGSRPSSLHQVLLFRALTDRVTFFRQDLDVPAESAAQFRALGVEVVEGAARGVSGEPGALRVDVGSRPVEVEALVVAPWFRARGEVFAQLGGELATNAVGQFVPVQPGGATSLPGVWAAGNVTDPGAVVAAATGAGVLAGVAVHGDLVQEDVRALVA</sequence>
<dbReference type="InterPro" id="IPR050097">
    <property type="entry name" value="Ferredoxin-NADP_redctase_2"/>
</dbReference>
<feature type="domain" description="FAD/NAD(P)-binding" evidence="4">
    <location>
        <begin position="12"/>
        <end position="284"/>
    </location>
</feature>
<dbReference type="Pfam" id="PF07992">
    <property type="entry name" value="Pyr_redox_2"/>
    <property type="match status" value="1"/>
</dbReference>
<accession>A0ABV3P301</accession>
<dbReference type="EMBL" id="JBFNQN010000003">
    <property type="protein sequence ID" value="MEW9264009.1"/>
    <property type="molecule type" value="Genomic_DNA"/>
</dbReference>
<reference evidence="5 6" key="1">
    <citation type="submission" date="2024-07" db="EMBL/GenBank/DDBJ databases">
        <authorList>
            <person name="Thanompreechachai J."/>
            <person name="Duangmal K."/>
        </authorList>
    </citation>
    <scope>NUCLEOTIDE SEQUENCE [LARGE SCALE GENOMIC DNA]</scope>
    <source>
        <strain evidence="5 6">KCTC 19886</strain>
    </source>
</reference>